<evidence type="ECO:0000313" key="2">
    <source>
        <dbReference type="Proteomes" id="UP001164539"/>
    </source>
</evidence>
<proteinExistence type="predicted"/>
<evidence type="ECO:0000313" key="1">
    <source>
        <dbReference type="EMBL" id="KAJ4730342.1"/>
    </source>
</evidence>
<protein>
    <submittedName>
        <fullName evidence="1">Transcription factor IBH1-like</fullName>
    </submittedName>
</protein>
<keyword evidence="2" id="KW-1185">Reference proteome</keyword>
<accession>A0ACC1Z350</accession>
<comment type="caution">
    <text evidence="1">The sequence shown here is derived from an EMBL/GenBank/DDBJ whole genome shotgun (WGS) entry which is preliminary data.</text>
</comment>
<sequence length="190" mass="22046">MKLIQISPSNPSSLKSRFRRRFLRSLMKIKTVLPTSSSSPRRIFLQRSRRIKTAADKSLALAVGSSSKRAWSRAILWKIQYKAKAIRRHRPYSFRRICGSNNRPNIGNKRFNDKKKRKKKKRHDDEEEEIGEADQLRELVPGGEGMDLCSLLDETAHYLKCLIAQVQVMRSIDQFYSQSQSQSQSQSHLN</sequence>
<reference evidence="1 2" key="1">
    <citation type="journal article" date="2023" name="Science">
        <title>Complex scaffold remodeling in plant triterpene biosynthesis.</title>
        <authorList>
            <person name="De La Pena R."/>
            <person name="Hodgson H."/>
            <person name="Liu J.C."/>
            <person name="Stephenson M.J."/>
            <person name="Martin A.C."/>
            <person name="Owen C."/>
            <person name="Harkess A."/>
            <person name="Leebens-Mack J."/>
            <person name="Jimenez L.E."/>
            <person name="Osbourn A."/>
            <person name="Sattely E.S."/>
        </authorList>
    </citation>
    <scope>NUCLEOTIDE SEQUENCE [LARGE SCALE GENOMIC DNA]</scope>
    <source>
        <strain evidence="2">cv. JPN11</strain>
        <tissue evidence="1">Leaf</tissue>
    </source>
</reference>
<gene>
    <name evidence="1" type="ORF">OWV82_002988</name>
</gene>
<dbReference type="EMBL" id="CM051394">
    <property type="protein sequence ID" value="KAJ4730342.1"/>
    <property type="molecule type" value="Genomic_DNA"/>
</dbReference>
<organism evidence="1 2">
    <name type="scientific">Melia azedarach</name>
    <name type="common">Chinaberry tree</name>
    <dbReference type="NCBI Taxonomy" id="155640"/>
    <lineage>
        <taxon>Eukaryota</taxon>
        <taxon>Viridiplantae</taxon>
        <taxon>Streptophyta</taxon>
        <taxon>Embryophyta</taxon>
        <taxon>Tracheophyta</taxon>
        <taxon>Spermatophyta</taxon>
        <taxon>Magnoliopsida</taxon>
        <taxon>eudicotyledons</taxon>
        <taxon>Gunneridae</taxon>
        <taxon>Pentapetalae</taxon>
        <taxon>rosids</taxon>
        <taxon>malvids</taxon>
        <taxon>Sapindales</taxon>
        <taxon>Meliaceae</taxon>
        <taxon>Melia</taxon>
    </lineage>
</organism>
<dbReference type="Proteomes" id="UP001164539">
    <property type="component" value="Chromosome 1"/>
</dbReference>
<name>A0ACC1Z350_MELAZ</name>